<accession>A0A7V0Q7N0</accession>
<dbReference type="InterPro" id="IPR039424">
    <property type="entry name" value="SBP_5"/>
</dbReference>
<dbReference type="SUPFAM" id="SSF53850">
    <property type="entry name" value="Periplasmic binding protein-like II"/>
    <property type="match status" value="1"/>
</dbReference>
<dbReference type="InterPro" id="IPR023765">
    <property type="entry name" value="SBP_5_CS"/>
</dbReference>
<evidence type="ECO:0000259" key="4">
    <source>
        <dbReference type="Pfam" id="PF00496"/>
    </source>
</evidence>
<evidence type="ECO:0000256" key="3">
    <source>
        <dbReference type="ARBA" id="ARBA00022729"/>
    </source>
</evidence>
<dbReference type="PIRSF" id="PIRSF002741">
    <property type="entry name" value="MppA"/>
    <property type="match status" value="1"/>
</dbReference>
<dbReference type="InterPro" id="IPR030678">
    <property type="entry name" value="Peptide/Ni-bd"/>
</dbReference>
<dbReference type="Pfam" id="PF00496">
    <property type="entry name" value="SBP_bac_5"/>
    <property type="match status" value="1"/>
</dbReference>
<feature type="non-terminal residue" evidence="5">
    <location>
        <position position="1"/>
    </location>
</feature>
<organism evidence="5">
    <name type="scientific">candidate division WOR-3 bacterium</name>
    <dbReference type="NCBI Taxonomy" id="2052148"/>
    <lineage>
        <taxon>Bacteria</taxon>
        <taxon>Bacteria division WOR-3</taxon>
    </lineage>
</organism>
<comment type="caution">
    <text evidence="5">The sequence shown here is derived from an EMBL/GenBank/DDBJ whole genome shotgun (WGS) entry which is preliminary data.</text>
</comment>
<dbReference type="GO" id="GO:0043190">
    <property type="term" value="C:ATP-binding cassette (ABC) transporter complex"/>
    <property type="evidence" value="ECO:0007669"/>
    <property type="project" value="InterPro"/>
</dbReference>
<dbReference type="GO" id="GO:1904680">
    <property type="term" value="F:peptide transmembrane transporter activity"/>
    <property type="evidence" value="ECO:0007669"/>
    <property type="project" value="TreeGrafter"/>
</dbReference>
<dbReference type="GO" id="GO:0015833">
    <property type="term" value="P:peptide transport"/>
    <property type="evidence" value="ECO:0007669"/>
    <property type="project" value="TreeGrafter"/>
</dbReference>
<feature type="domain" description="Solute-binding protein family 5" evidence="4">
    <location>
        <begin position="71"/>
        <end position="415"/>
    </location>
</feature>
<gene>
    <name evidence="5" type="ORF">ENH14_03940</name>
</gene>
<dbReference type="InterPro" id="IPR000914">
    <property type="entry name" value="SBP_5_dom"/>
</dbReference>
<dbReference type="Gene3D" id="3.10.105.10">
    <property type="entry name" value="Dipeptide-binding Protein, Domain 3"/>
    <property type="match status" value="1"/>
</dbReference>
<keyword evidence="3" id="KW-0732">Signal</keyword>
<evidence type="ECO:0000313" key="5">
    <source>
        <dbReference type="EMBL" id="HDL60590.1"/>
    </source>
</evidence>
<evidence type="ECO:0000256" key="2">
    <source>
        <dbReference type="ARBA" id="ARBA00022448"/>
    </source>
</evidence>
<sequence>VAIIAICLVLLSSIMAGCIEKEEAHESVTTPAQVLTIGYGRDTNVESPKMMGFMPEMMVLERLIEYREGKILPILATSWDIQDNGKTIIFHLKKNIKFSDGSLFTAEDVKFTFDRLKALKYYHWTEADRIESVEVIDPHTIAFHYKEGKEGYIALTAFGEYHCSIMSPASVVPKGNVKGKIVNPIGTGPWKVKEYVKDQYTIFVPNENYRGEKPKLDKIIVKNIPDAETRVLALRSGDVDMIVDYYHGGSRYTPRNLLEPLKREGFNVFKCEMPMTTVITFNYKKEPWNDVRVRKAVNYAIDKDAVSALFDNWVTPAKYGLYGEKGPYIKEANVEGYPYDINKAKALLKDAGYDGLKADLILKGENPDEVKLGEFIQAQLKKVGIHVELDVLEGGAYNEKRNKGDYDLRIYYIGGPERRSYTRTDGRFNPDAPEFKYGAYDDPELTEVLKKAVSSFDDNERREAFKQFYHILHEKAGVVPLYYDAVFIVADKKVKGVKYVSSEPRFTGVWME</sequence>
<dbReference type="AlphaFoldDB" id="A0A7V0Q7N0"/>
<evidence type="ECO:0000256" key="1">
    <source>
        <dbReference type="ARBA" id="ARBA00005695"/>
    </source>
</evidence>
<comment type="similarity">
    <text evidence="1">Belongs to the bacterial solute-binding protein 5 family.</text>
</comment>
<dbReference type="PANTHER" id="PTHR30290:SF9">
    <property type="entry name" value="OLIGOPEPTIDE-BINDING PROTEIN APPA"/>
    <property type="match status" value="1"/>
</dbReference>
<proteinExistence type="inferred from homology"/>
<reference evidence="5" key="1">
    <citation type="journal article" date="2020" name="mSystems">
        <title>Genome- and Community-Level Interaction Insights into Carbon Utilization and Element Cycling Functions of Hydrothermarchaeota in Hydrothermal Sediment.</title>
        <authorList>
            <person name="Zhou Z."/>
            <person name="Liu Y."/>
            <person name="Xu W."/>
            <person name="Pan J."/>
            <person name="Luo Z.H."/>
            <person name="Li M."/>
        </authorList>
    </citation>
    <scope>NUCLEOTIDE SEQUENCE [LARGE SCALE GENOMIC DNA]</scope>
    <source>
        <strain evidence="5">HyVt-28</strain>
    </source>
</reference>
<name>A0A7V0Q7N0_UNCW3</name>
<dbReference type="PANTHER" id="PTHR30290">
    <property type="entry name" value="PERIPLASMIC BINDING COMPONENT OF ABC TRANSPORTER"/>
    <property type="match status" value="1"/>
</dbReference>
<dbReference type="GO" id="GO:0042597">
    <property type="term" value="C:periplasmic space"/>
    <property type="evidence" value="ECO:0007669"/>
    <property type="project" value="UniProtKB-ARBA"/>
</dbReference>
<dbReference type="Gene3D" id="3.40.190.10">
    <property type="entry name" value="Periplasmic binding protein-like II"/>
    <property type="match status" value="1"/>
</dbReference>
<dbReference type="PROSITE" id="PS01040">
    <property type="entry name" value="SBP_BACTERIAL_5"/>
    <property type="match status" value="1"/>
</dbReference>
<keyword evidence="2" id="KW-0813">Transport</keyword>
<dbReference type="Proteomes" id="UP000886381">
    <property type="component" value="Unassembled WGS sequence"/>
</dbReference>
<protein>
    <submittedName>
        <fullName evidence="5">Peptide ABC transporter substrate-binding protein</fullName>
    </submittedName>
</protein>
<dbReference type="EMBL" id="DRDR01000172">
    <property type="protein sequence ID" value="HDL60590.1"/>
    <property type="molecule type" value="Genomic_DNA"/>
</dbReference>